<dbReference type="Proteomes" id="UP000001554">
    <property type="component" value="Unplaced"/>
</dbReference>
<accession>A0A9J7HVF6</accession>
<dbReference type="GeneID" id="118408611"/>
<evidence type="ECO:0000313" key="3">
    <source>
        <dbReference type="Proteomes" id="UP000001554"/>
    </source>
</evidence>
<feature type="signal peptide" evidence="2">
    <location>
        <begin position="1"/>
        <end position="24"/>
    </location>
</feature>
<proteinExistence type="predicted"/>
<evidence type="ECO:0000256" key="1">
    <source>
        <dbReference type="SAM" id="MobiDB-lite"/>
    </source>
</evidence>
<feature type="chain" id="PRO_5039940902" evidence="2">
    <location>
        <begin position="25"/>
        <end position="135"/>
    </location>
</feature>
<dbReference type="PROSITE" id="PS51257">
    <property type="entry name" value="PROKAR_LIPOPROTEIN"/>
    <property type="match status" value="1"/>
</dbReference>
<dbReference type="RefSeq" id="XP_035665322.1">
    <property type="nucleotide sequence ID" value="XM_035809429.1"/>
</dbReference>
<sequence length="135" mass="14047">MASVRFTVLSCAVFLLLSCHFGQACWPGLLDQLFPAAEDETRPTKRPKPTKPGAGDSSETGDESTGAGSSPETAEERSSSETGDERSSSETAEERSSSETGDGSPGTGGRPETGNQRPGAGNQRPGRSSRGRGRD</sequence>
<evidence type="ECO:0000313" key="4">
    <source>
        <dbReference type="RefSeq" id="XP_035665322.1"/>
    </source>
</evidence>
<keyword evidence="3" id="KW-1185">Reference proteome</keyword>
<keyword evidence="2" id="KW-0732">Signal</keyword>
<gene>
    <name evidence="4" type="primary">LOC118408611</name>
</gene>
<dbReference type="KEGG" id="bfo:118408611"/>
<protein>
    <submittedName>
        <fullName evidence="4">Translation initiation factor IF-2-like</fullName>
    </submittedName>
</protein>
<feature type="compositionally biased region" description="Basic and acidic residues" evidence="1">
    <location>
        <begin position="74"/>
        <end position="97"/>
    </location>
</feature>
<feature type="region of interest" description="Disordered" evidence="1">
    <location>
        <begin position="37"/>
        <end position="135"/>
    </location>
</feature>
<name>A0A9J7HVF6_BRAFL</name>
<dbReference type="AlphaFoldDB" id="A0A9J7HVF6"/>
<reference evidence="4" key="1">
    <citation type="submission" date="2025-08" db="UniProtKB">
        <authorList>
            <consortium name="RefSeq"/>
        </authorList>
    </citation>
    <scope>IDENTIFICATION</scope>
    <source>
        <strain evidence="4">S238N-H82</strain>
        <tissue evidence="4">Testes</tissue>
    </source>
</reference>
<organism evidence="3 4">
    <name type="scientific">Branchiostoma floridae</name>
    <name type="common">Florida lancelet</name>
    <name type="synonym">Amphioxus</name>
    <dbReference type="NCBI Taxonomy" id="7739"/>
    <lineage>
        <taxon>Eukaryota</taxon>
        <taxon>Metazoa</taxon>
        <taxon>Chordata</taxon>
        <taxon>Cephalochordata</taxon>
        <taxon>Leptocardii</taxon>
        <taxon>Amphioxiformes</taxon>
        <taxon>Branchiostomatidae</taxon>
        <taxon>Branchiostoma</taxon>
    </lineage>
</organism>
<evidence type="ECO:0000256" key="2">
    <source>
        <dbReference type="SAM" id="SignalP"/>
    </source>
</evidence>